<reference evidence="2 3" key="1">
    <citation type="journal article" date="2024" name="Plant Biotechnol. J.">
        <title>Dendrobium thyrsiflorum genome and its molecular insights into genes involved in important horticultural traits.</title>
        <authorList>
            <person name="Chen B."/>
            <person name="Wang J.Y."/>
            <person name="Zheng P.J."/>
            <person name="Li K.L."/>
            <person name="Liang Y.M."/>
            <person name="Chen X.F."/>
            <person name="Zhang C."/>
            <person name="Zhao X."/>
            <person name="He X."/>
            <person name="Zhang G.Q."/>
            <person name="Liu Z.J."/>
            <person name="Xu Q."/>
        </authorList>
    </citation>
    <scope>NUCLEOTIDE SEQUENCE [LARGE SCALE GENOMIC DNA]</scope>
    <source>
        <strain evidence="2">GZMU011</strain>
    </source>
</reference>
<feature type="compositionally biased region" description="Polar residues" evidence="1">
    <location>
        <begin position="1"/>
        <end position="10"/>
    </location>
</feature>
<accession>A0ABD0VKK5</accession>
<comment type="caution">
    <text evidence="2">The sequence shown here is derived from an EMBL/GenBank/DDBJ whole genome shotgun (WGS) entry which is preliminary data.</text>
</comment>
<dbReference type="Proteomes" id="UP001552299">
    <property type="component" value="Unassembled WGS sequence"/>
</dbReference>
<evidence type="ECO:0000313" key="3">
    <source>
        <dbReference type="Proteomes" id="UP001552299"/>
    </source>
</evidence>
<proteinExistence type="predicted"/>
<keyword evidence="3" id="KW-1185">Reference proteome</keyword>
<dbReference type="AlphaFoldDB" id="A0ABD0VKK5"/>
<evidence type="ECO:0000256" key="1">
    <source>
        <dbReference type="SAM" id="MobiDB-lite"/>
    </source>
</evidence>
<dbReference type="EMBL" id="JANQDX010000004">
    <property type="protein sequence ID" value="KAL0925609.1"/>
    <property type="molecule type" value="Genomic_DNA"/>
</dbReference>
<organism evidence="2 3">
    <name type="scientific">Dendrobium thyrsiflorum</name>
    <name type="common">Pinecone-like raceme dendrobium</name>
    <name type="synonym">Orchid</name>
    <dbReference type="NCBI Taxonomy" id="117978"/>
    <lineage>
        <taxon>Eukaryota</taxon>
        <taxon>Viridiplantae</taxon>
        <taxon>Streptophyta</taxon>
        <taxon>Embryophyta</taxon>
        <taxon>Tracheophyta</taxon>
        <taxon>Spermatophyta</taxon>
        <taxon>Magnoliopsida</taxon>
        <taxon>Liliopsida</taxon>
        <taxon>Asparagales</taxon>
        <taxon>Orchidaceae</taxon>
        <taxon>Epidendroideae</taxon>
        <taxon>Malaxideae</taxon>
        <taxon>Dendrobiinae</taxon>
        <taxon>Dendrobium</taxon>
    </lineage>
</organism>
<name>A0ABD0VKK5_DENTH</name>
<protein>
    <submittedName>
        <fullName evidence="2">Uncharacterized protein</fullName>
    </submittedName>
</protein>
<gene>
    <name evidence="2" type="ORF">M5K25_003969</name>
</gene>
<feature type="region of interest" description="Disordered" evidence="1">
    <location>
        <begin position="1"/>
        <end position="30"/>
    </location>
</feature>
<evidence type="ECO:0000313" key="2">
    <source>
        <dbReference type="EMBL" id="KAL0925609.1"/>
    </source>
</evidence>
<sequence>MSSRSTTYTRISLRGRREPGATPTTRQEGARCDTYDEAEGTRCDTYDEASIHFSRLDRRSVTQEEVRRGACDKTGDPKVSFSVFATDRQTAYTRSSPARWDGKPVRRLRRERDIHKYRLAGKRLRLFQTSTPEDPIHPTTENDDDDIIEELLVDSSTSPKTPPGRGTCPLAGGFTVKWHHIYGFAAKWHRSMEDLANARKRVSSESRQLLADASWSRRKGLLDCLSGSLNQIAEAAQPQDCYIS</sequence>